<gene>
    <name evidence="2" type="ORF">K432DRAFT_68029</name>
</gene>
<proteinExistence type="predicted"/>
<organism evidence="2 3">
    <name type="scientific">Lepidopterella palustris CBS 459.81</name>
    <dbReference type="NCBI Taxonomy" id="1314670"/>
    <lineage>
        <taxon>Eukaryota</taxon>
        <taxon>Fungi</taxon>
        <taxon>Dikarya</taxon>
        <taxon>Ascomycota</taxon>
        <taxon>Pezizomycotina</taxon>
        <taxon>Dothideomycetes</taxon>
        <taxon>Pleosporomycetidae</taxon>
        <taxon>Mytilinidiales</taxon>
        <taxon>Argynnaceae</taxon>
        <taxon>Lepidopterella</taxon>
    </lineage>
</organism>
<sequence length="137" mass="15507">MYGIYEDEKKTAHQASGATRISIPWARPYGRPTPLTNDCAANLLEGRKSSHGNKEPWELSKTSTTTVPCTRIIPTYNTRFCRREGYTLQLSCASRLAQPAKPSTYEHRKIGTRSWNPSSESVHESWYSTTAQMPKLK</sequence>
<feature type="region of interest" description="Disordered" evidence="1">
    <location>
        <begin position="101"/>
        <end position="137"/>
    </location>
</feature>
<keyword evidence="3" id="KW-1185">Reference proteome</keyword>
<protein>
    <submittedName>
        <fullName evidence="2">Uncharacterized protein</fullName>
    </submittedName>
</protein>
<evidence type="ECO:0000256" key="1">
    <source>
        <dbReference type="SAM" id="MobiDB-lite"/>
    </source>
</evidence>
<evidence type="ECO:0000313" key="2">
    <source>
        <dbReference type="EMBL" id="OCK85148.1"/>
    </source>
</evidence>
<evidence type="ECO:0000313" key="3">
    <source>
        <dbReference type="Proteomes" id="UP000250266"/>
    </source>
</evidence>
<accession>A0A8E2EJW2</accession>
<name>A0A8E2EJW2_9PEZI</name>
<reference evidence="2 3" key="1">
    <citation type="journal article" date="2016" name="Nat. Commun.">
        <title>Ectomycorrhizal ecology is imprinted in the genome of the dominant symbiotic fungus Cenococcum geophilum.</title>
        <authorList>
            <consortium name="DOE Joint Genome Institute"/>
            <person name="Peter M."/>
            <person name="Kohler A."/>
            <person name="Ohm R.A."/>
            <person name="Kuo A."/>
            <person name="Krutzmann J."/>
            <person name="Morin E."/>
            <person name="Arend M."/>
            <person name="Barry K.W."/>
            <person name="Binder M."/>
            <person name="Choi C."/>
            <person name="Clum A."/>
            <person name="Copeland A."/>
            <person name="Grisel N."/>
            <person name="Haridas S."/>
            <person name="Kipfer T."/>
            <person name="LaButti K."/>
            <person name="Lindquist E."/>
            <person name="Lipzen A."/>
            <person name="Maire R."/>
            <person name="Meier B."/>
            <person name="Mihaltcheva S."/>
            <person name="Molinier V."/>
            <person name="Murat C."/>
            <person name="Poggeler S."/>
            <person name="Quandt C.A."/>
            <person name="Sperisen C."/>
            <person name="Tritt A."/>
            <person name="Tisserant E."/>
            <person name="Crous P.W."/>
            <person name="Henrissat B."/>
            <person name="Nehls U."/>
            <person name="Egli S."/>
            <person name="Spatafora J.W."/>
            <person name="Grigoriev I.V."/>
            <person name="Martin F.M."/>
        </authorList>
    </citation>
    <scope>NUCLEOTIDE SEQUENCE [LARGE SCALE GENOMIC DNA]</scope>
    <source>
        <strain evidence="2 3">CBS 459.81</strain>
    </source>
</reference>
<dbReference type="AlphaFoldDB" id="A0A8E2EJW2"/>
<dbReference type="EMBL" id="KV744824">
    <property type="protein sequence ID" value="OCK85148.1"/>
    <property type="molecule type" value="Genomic_DNA"/>
</dbReference>
<feature type="compositionally biased region" description="Polar residues" evidence="1">
    <location>
        <begin position="113"/>
        <end position="137"/>
    </location>
</feature>
<dbReference type="Proteomes" id="UP000250266">
    <property type="component" value="Unassembled WGS sequence"/>
</dbReference>